<dbReference type="PANTHER" id="PTHR43842">
    <property type="entry name" value="PROPIONYL-COA CARBOXYLASE BETA CHAIN"/>
    <property type="match status" value="1"/>
</dbReference>
<dbReference type="Gene3D" id="3.90.226.10">
    <property type="entry name" value="2-enoyl-CoA Hydratase, Chain A, domain 1"/>
    <property type="match status" value="2"/>
</dbReference>
<dbReference type="InterPro" id="IPR000089">
    <property type="entry name" value="Biotin_lipoyl"/>
</dbReference>
<dbReference type="CDD" id="cd06850">
    <property type="entry name" value="biotinyl_domain"/>
    <property type="match status" value="1"/>
</dbReference>
<evidence type="ECO:0000259" key="1">
    <source>
        <dbReference type="PROSITE" id="PS50968"/>
    </source>
</evidence>
<dbReference type="Gene3D" id="2.40.50.100">
    <property type="match status" value="1"/>
</dbReference>
<dbReference type="GO" id="GO:0004658">
    <property type="term" value="F:propionyl-CoA carboxylase activity"/>
    <property type="evidence" value="ECO:0007669"/>
    <property type="project" value="TreeGrafter"/>
</dbReference>
<dbReference type="Pfam" id="PF00364">
    <property type="entry name" value="Biotin_lipoyl"/>
    <property type="match status" value="1"/>
</dbReference>
<feature type="domain" description="Lipoyl-binding" evidence="1">
    <location>
        <begin position="1"/>
        <end position="74"/>
    </location>
</feature>
<dbReference type="Proteomes" id="UP000614811">
    <property type="component" value="Unassembled WGS sequence"/>
</dbReference>
<dbReference type="SUPFAM" id="SSF52096">
    <property type="entry name" value="ClpP/crotonase"/>
    <property type="match status" value="2"/>
</dbReference>
<protein>
    <recommendedName>
        <fullName evidence="5">Biotin/lipoyl-binding protein</fullName>
    </recommendedName>
</protein>
<sequence>MTPHQLEVTAPLTGTVLEVHVTSGQAVNAGDLLILLESMKVHVRVDAEHAAVIDAVYAVPGAVIQRGDPLLKLSVPGTRAQQSTTPEAVSDAAHTSIAAFHKRVAKSLDSHRAEAVEKRHTKGYRSARENLAALCDPETFQEYGQFAVAAQRGRHDYETLKTTTAADGIITGIGQVNDQATAIVVNDYSVLAGTQGYYHHQKLDRILLVAEQQKLPVIMFTEGGGGRPGDTDITTVNSGLQCASFGSWAGLAGHVARIAVANGYNFAGNAALFGAADITIATQTSWIGMAGPAMIEGGGLGSVTPQQIGPIEVQQSNGVVDIVAKDEIDAARIAVKALAFFQGTNSVFEVAEQHRLASIMPENRRQTYQVREVVQTVCDVDSWLELRPHYGGAIITGFARLNGQPVGIMANDCMVLGGAIDVAAGEKAARFMQLCDQFSIPIVSFCDTPGFMVGPEHETLGAVRRLAELFRVGAQLRTPFYAVVLRKCYGLGAQAMLSGSTQHPNYTLAWPMAEFGPMGLEGAVKLGFSKQLQAIHDPQERAALYDKLLAEQYARGQANEVASVLEIDAVIDPTTTRDHLLRCLARQPR</sequence>
<comment type="caution">
    <text evidence="3">The sequence shown here is derived from an EMBL/GenBank/DDBJ whole genome shotgun (WGS) entry which is preliminary data.</text>
</comment>
<evidence type="ECO:0000313" key="4">
    <source>
        <dbReference type="Proteomes" id="UP000614811"/>
    </source>
</evidence>
<dbReference type="RefSeq" id="WP_229794169.1">
    <property type="nucleotide sequence ID" value="NZ_BMXA01000002.1"/>
</dbReference>
<proteinExistence type="predicted"/>
<evidence type="ECO:0000259" key="2">
    <source>
        <dbReference type="PROSITE" id="PS50989"/>
    </source>
</evidence>
<keyword evidence="4" id="KW-1185">Reference proteome</keyword>
<dbReference type="InterPro" id="IPR034733">
    <property type="entry name" value="AcCoA_carboxyl_beta"/>
</dbReference>
<reference evidence="3" key="1">
    <citation type="journal article" date="2014" name="Int. J. Syst. Evol. Microbiol.">
        <title>Complete genome sequence of Corynebacterium casei LMG S-19264T (=DSM 44701T), isolated from a smear-ripened cheese.</title>
        <authorList>
            <consortium name="US DOE Joint Genome Institute (JGI-PGF)"/>
            <person name="Walter F."/>
            <person name="Albersmeier A."/>
            <person name="Kalinowski J."/>
            <person name="Ruckert C."/>
        </authorList>
    </citation>
    <scope>NUCLEOTIDE SEQUENCE</scope>
    <source>
        <strain evidence="3">KCTC 12711</strain>
    </source>
</reference>
<dbReference type="PANTHER" id="PTHR43842:SF2">
    <property type="entry name" value="PROPIONYL-COA CARBOXYLASE BETA CHAIN, MITOCHONDRIAL"/>
    <property type="match status" value="1"/>
</dbReference>
<dbReference type="SUPFAM" id="SSF51230">
    <property type="entry name" value="Single hybrid motif"/>
    <property type="match status" value="1"/>
</dbReference>
<dbReference type="EMBL" id="BMXA01000002">
    <property type="protein sequence ID" value="GHA04295.1"/>
    <property type="molecule type" value="Genomic_DNA"/>
</dbReference>
<feature type="domain" description="CoA carboxyltransferase C-terminal" evidence="2">
    <location>
        <begin position="352"/>
        <end position="589"/>
    </location>
</feature>
<dbReference type="InterPro" id="IPR051047">
    <property type="entry name" value="AccD/PCCB"/>
</dbReference>
<dbReference type="InterPro" id="IPR011053">
    <property type="entry name" value="Single_hybrid_motif"/>
</dbReference>
<dbReference type="PROSITE" id="PS50989">
    <property type="entry name" value="COA_CT_CTER"/>
    <property type="match status" value="1"/>
</dbReference>
<evidence type="ECO:0000313" key="3">
    <source>
        <dbReference type="EMBL" id="GHA04295.1"/>
    </source>
</evidence>
<organism evidence="3 4">
    <name type="scientific">Arenicella chitinivorans</name>
    <dbReference type="NCBI Taxonomy" id="1329800"/>
    <lineage>
        <taxon>Bacteria</taxon>
        <taxon>Pseudomonadati</taxon>
        <taxon>Pseudomonadota</taxon>
        <taxon>Gammaproteobacteria</taxon>
        <taxon>Arenicellales</taxon>
        <taxon>Arenicellaceae</taxon>
        <taxon>Arenicella</taxon>
    </lineage>
</organism>
<evidence type="ECO:0008006" key="5">
    <source>
        <dbReference type="Google" id="ProtNLM"/>
    </source>
</evidence>
<gene>
    <name evidence="3" type="ORF">GCM10008090_12030</name>
</gene>
<dbReference type="AlphaFoldDB" id="A0A918RNX5"/>
<dbReference type="InterPro" id="IPR029045">
    <property type="entry name" value="ClpP/crotonase-like_dom_sf"/>
</dbReference>
<name>A0A918RNX5_9GAMM</name>
<dbReference type="Pfam" id="PF01039">
    <property type="entry name" value="Carboxyl_trans"/>
    <property type="match status" value="1"/>
</dbReference>
<accession>A0A918RNX5</accession>
<dbReference type="PROSITE" id="PS50968">
    <property type="entry name" value="BIOTINYL_LIPOYL"/>
    <property type="match status" value="1"/>
</dbReference>
<reference evidence="3" key="2">
    <citation type="submission" date="2020-09" db="EMBL/GenBank/DDBJ databases">
        <authorList>
            <person name="Sun Q."/>
            <person name="Kim S."/>
        </authorList>
    </citation>
    <scope>NUCLEOTIDE SEQUENCE</scope>
    <source>
        <strain evidence="3">KCTC 12711</strain>
    </source>
</reference>
<dbReference type="InterPro" id="IPR011763">
    <property type="entry name" value="COA_CT_C"/>
</dbReference>